<protein>
    <submittedName>
        <fullName evidence="5">Surface antigen</fullName>
    </submittedName>
</protein>
<evidence type="ECO:0000313" key="5">
    <source>
        <dbReference type="EMBL" id="ARP18688.1"/>
    </source>
</evidence>
<feature type="domain" description="Bacterial surface antigen (D15)" evidence="4">
    <location>
        <begin position="180"/>
        <end position="370"/>
    </location>
</feature>
<feature type="chain" id="PRO_5011905019" evidence="3">
    <location>
        <begin position="21"/>
        <end position="397"/>
    </location>
</feature>
<comment type="subcellular location">
    <subcellularLocation>
        <location evidence="1">Membrane</location>
    </subcellularLocation>
</comment>
<evidence type="ECO:0000256" key="3">
    <source>
        <dbReference type="SAM" id="SignalP"/>
    </source>
</evidence>
<dbReference type="AlphaFoldDB" id="A0A1W6TS94"/>
<dbReference type="EMBL" id="CP017902">
    <property type="protein sequence ID" value="ARP18688.1"/>
    <property type="molecule type" value="Genomic_DNA"/>
</dbReference>
<evidence type="ECO:0000256" key="1">
    <source>
        <dbReference type="ARBA" id="ARBA00004370"/>
    </source>
</evidence>
<dbReference type="Gene3D" id="2.40.160.50">
    <property type="entry name" value="membrane protein fhac: a member of the omp85/tpsb transporter family"/>
    <property type="match status" value="1"/>
</dbReference>
<dbReference type="GO" id="GO:0019867">
    <property type="term" value="C:outer membrane"/>
    <property type="evidence" value="ECO:0007669"/>
    <property type="project" value="InterPro"/>
</dbReference>
<organism evidence="5">
    <name type="scientific">Vibrio alginolyticus</name>
    <dbReference type="NCBI Taxonomy" id="663"/>
    <lineage>
        <taxon>Bacteria</taxon>
        <taxon>Pseudomonadati</taxon>
        <taxon>Pseudomonadota</taxon>
        <taxon>Gammaproteobacteria</taxon>
        <taxon>Vibrionales</taxon>
        <taxon>Vibrionaceae</taxon>
        <taxon>Vibrio</taxon>
    </lineage>
</organism>
<accession>A0A1W6TS94</accession>
<proteinExistence type="predicted"/>
<evidence type="ECO:0000256" key="2">
    <source>
        <dbReference type="ARBA" id="ARBA00023136"/>
    </source>
</evidence>
<evidence type="ECO:0000259" key="4">
    <source>
        <dbReference type="Pfam" id="PF01103"/>
    </source>
</evidence>
<reference evidence="5" key="1">
    <citation type="submission" date="2016-10" db="EMBL/GenBank/DDBJ databases">
        <title>The High Quality Genome of Vibrio alginolyticus K01M1.</title>
        <authorList>
            <person name="Wendling C."/>
            <person name="Chibani C.M."/>
            <person name="Hertel R."/>
            <person name="Sproer C."/>
            <person name="Bunk B."/>
            <person name="Overmann J."/>
            <person name="Roth O."/>
            <person name="Liesegang H."/>
        </authorList>
    </citation>
    <scope>NUCLEOTIDE SEQUENCE</scope>
    <source>
        <strain evidence="5">K05K4</strain>
    </source>
</reference>
<keyword evidence="3" id="KW-0732">Signal</keyword>
<keyword evidence="2" id="KW-0472">Membrane</keyword>
<gene>
    <name evidence="5" type="ORF">K05K4_18540</name>
</gene>
<sequence>MRIVSISVLMCSLCAFFSYADGGKTKDSAFAPFYFKTGTLGNTIGVAGVVKGVGQPQAALFGFGLYSDTDSYITFFSAFNYALAPSLLFSTQMYRAHFNESPYYLGIAGNNSSPSNSQTITNGYEQKYKFEFKYLLPWGAIEEHGLYGAFISNREVSYQSPLKSGVSSIQLTPYYSSRTLDVFDDIEQAYAVALSLDWDNRDNSRNPTKGSHTAMSITTGSKNWTPEKLWLKWELQNSQYYPLGPLYNFFNQQVFAFDFYLADTPTWNEYENTTYSRPPEQEQVRLGGLYRLRGYNGGRYHGRSAVHYSMEYRAIPNWQPLGNIPFINYYDLSWWQWVAFADLGRVADEFSLNTLHEDMRWSLGGAVRFQVEGVVVRAEVAKGVDEGTLRVMINHPF</sequence>
<dbReference type="RefSeq" id="WP_107488251.1">
    <property type="nucleotide sequence ID" value="NZ_CP017889.1"/>
</dbReference>
<dbReference type="InterPro" id="IPR000184">
    <property type="entry name" value="Bac_surfAg_D15"/>
</dbReference>
<feature type="signal peptide" evidence="3">
    <location>
        <begin position="1"/>
        <end position="20"/>
    </location>
</feature>
<name>A0A1W6TS94_VIBAL</name>
<dbReference type="Pfam" id="PF01103">
    <property type="entry name" value="Omp85"/>
    <property type="match status" value="1"/>
</dbReference>